<feature type="region of interest" description="Disordered" evidence="1">
    <location>
        <begin position="99"/>
        <end position="130"/>
    </location>
</feature>
<sequence>MCFCIYRLRTSAGASLRARARPMRCIIWANGRAAASSLGITPDPTHNVGCVFILPSMATTPYRRRTVYNVGIILFSSQWSRRVCGDVLRGRSTFTVGGAARARARRPQARVASAAAPPPPAAPLAPPPPWSSPVHCTRSTLGAALLNIQRVCS</sequence>
<proteinExistence type="predicted"/>
<keyword evidence="3" id="KW-1185">Reference proteome</keyword>
<gene>
    <name evidence="2" type="ORF">EVAR_5918_1</name>
</gene>
<evidence type="ECO:0000313" key="3">
    <source>
        <dbReference type="Proteomes" id="UP000299102"/>
    </source>
</evidence>
<dbReference type="EMBL" id="BGZK01000049">
    <property type="protein sequence ID" value="GBP12091.1"/>
    <property type="molecule type" value="Genomic_DNA"/>
</dbReference>
<organism evidence="2 3">
    <name type="scientific">Eumeta variegata</name>
    <name type="common">Bagworm moth</name>
    <name type="synonym">Eumeta japonica</name>
    <dbReference type="NCBI Taxonomy" id="151549"/>
    <lineage>
        <taxon>Eukaryota</taxon>
        <taxon>Metazoa</taxon>
        <taxon>Ecdysozoa</taxon>
        <taxon>Arthropoda</taxon>
        <taxon>Hexapoda</taxon>
        <taxon>Insecta</taxon>
        <taxon>Pterygota</taxon>
        <taxon>Neoptera</taxon>
        <taxon>Endopterygota</taxon>
        <taxon>Lepidoptera</taxon>
        <taxon>Glossata</taxon>
        <taxon>Ditrysia</taxon>
        <taxon>Tineoidea</taxon>
        <taxon>Psychidae</taxon>
        <taxon>Oiketicinae</taxon>
        <taxon>Eumeta</taxon>
    </lineage>
</organism>
<comment type="caution">
    <text evidence="2">The sequence shown here is derived from an EMBL/GenBank/DDBJ whole genome shotgun (WGS) entry which is preliminary data.</text>
</comment>
<evidence type="ECO:0000313" key="2">
    <source>
        <dbReference type="EMBL" id="GBP12091.1"/>
    </source>
</evidence>
<name>A0A4C1TFL5_EUMVA</name>
<reference evidence="2 3" key="1">
    <citation type="journal article" date="2019" name="Commun. Biol.">
        <title>The bagworm genome reveals a unique fibroin gene that provides high tensile strength.</title>
        <authorList>
            <person name="Kono N."/>
            <person name="Nakamura H."/>
            <person name="Ohtoshi R."/>
            <person name="Tomita M."/>
            <person name="Numata K."/>
            <person name="Arakawa K."/>
        </authorList>
    </citation>
    <scope>NUCLEOTIDE SEQUENCE [LARGE SCALE GENOMIC DNA]</scope>
</reference>
<dbReference type="AlphaFoldDB" id="A0A4C1TFL5"/>
<accession>A0A4C1TFL5</accession>
<dbReference type="Proteomes" id="UP000299102">
    <property type="component" value="Unassembled WGS sequence"/>
</dbReference>
<protein>
    <submittedName>
        <fullName evidence="2">Uncharacterized protein</fullName>
    </submittedName>
</protein>
<feature type="compositionally biased region" description="Pro residues" evidence="1">
    <location>
        <begin position="116"/>
        <end position="130"/>
    </location>
</feature>
<evidence type="ECO:0000256" key="1">
    <source>
        <dbReference type="SAM" id="MobiDB-lite"/>
    </source>
</evidence>